<feature type="region of interest" description="Disordered" evidence="1">
    <location>
        <begin position="226"/>
        <end position="272"/>
    </location>
</feature>
<reference evidence="3" key="1">
    <citation type="submission" date="2014-04" db="EMBL/GenBank/DDBJ databases">
        <title>Evolutionary Origins and Diversification of the Mycorrhizal Mutualists.</title>
        <authorList>
            <consortium name="DOE Joint Genome Institute"/>
            <consortium name="Mycorrhizal Genomics Consortium"/>
            <person name="Kohler A."/>
            <person name="Kuo A."/>
            <person name="Nagy L.G."/>
            <person name="Floudas D."/>
            <person name="Copeland A."/>
            <person name="Barry K.W."/>
            <person name="Cichocki N."/>
            <person name="Veneault-Fourrey C."/>
            <person name="LaButti K."/>
            <person name="Lindquist E.A."/>
            <person name="Lipzen A."/>
            <person name="Lundell T."/>
            <person name="Morin E."/>
            <person name="Murat C."/>
            <person name="Riley R."/>
            <person name="Ohm R."/>
            <person name="Sun H."/>
            <person name="Tunlid A."/>
            <person name="Henrissat B."/>
            <person name="Grigoriev I.V."/>
            <person name="Hibbett D.S."/>
            <person name="Martin F."/>
        </authorList>
    </citation>
    <scope>NUCLEOTIDE SEQUENCE [LARGE SCALE GENOMIC DNA]</scope>
    <source>
        <strain evidence="3">FD-334 SS-4</strain>
    </source>
</reference>
<sequence length="291" mass="32093">MEEDARQPRRMCSGHRRCALKIAGDCSHDACFVNHDDDVDQPKNADPAVHAAHDIALLALDTNVALRALFVVHLFSAAARHALRRLCPRRFLRAAVLRRRKQRNTAKHALPRSSNAALHSRFAPQAPSARLLTRSACRPLYGIPPRPRPPAVSAHDAIRRAFRNRGTRARCAPPLLRLTQRHTSTHALPRFKCARPWPSLTPLTATGSRAVFHTLTPSISRALRATSLSSSPPSVYSPPALQPPTSPRSRTARAPLPANCASEPPPLHAMPPRIIENARTPRRYLHDVPAA</sequence>
<accession>A0A0D2NXB3</accession>
<evidence type="ECO:0000256" key="1">
    <source>
        <dbReference type="SAM" id="MobiDB-lite"/>
    </source>
</evidence>
<keyword evidence="3" id="KW-1185">Reference proteome</keyword>
<organism evidence="2 3">
    <name type="scientific">Hypholoma sublateritium (strain FD-334 SS-4)</name>
    <dbReference type="NCBI Taxonomy" id="945553"/>
    <lineage>
        <taxon>Eukaryota</taxon>
        <taxon>Fungi</taxon>
        <taxon>Dikarya</taxon>
        <taxon>Basidiomycota</taxon>
        <taxon>Agaricomycotina</taxon>
        <taxon>Agaricomycetes</taxon>
        <taxon>Agaricomycetidae</taxon>
        <taxon>Agaricales</taxon>
        <taxon>Agaricineae</taxon>
        <taxon>Strophariaceae</taxon>
        <taxon>Hypholoma</taxon>
    </lineage>
</organism>
<protein>
    <submittedName>
        <fullName evidence="2">Uncharacterized protein</fullName>
    </submittedName>
</protein>
<name>A0A0D2NXB3_HYPSF</name>
<dbReference type="EMBL" id="KN817543">
    <property type="protein sequence ID" value="KJA23434.1"/>
    <property type="molecule type" value="Genomic_DNA"/>
</dbReference>
<evidence type="ECO:0000313" key="2">
    <source>
        <dbReference type="EMBL" id="KJA23434.1"/>
    </source>
</evidence>
<gene>
    <name evidence="2" type="ORF">HYPSUDRAFT_201449</name>
</gene>
<evidence type="ECO:0000313" key="3">
    <source>
        <dbReference type="Proteomes" id="UP000054270"/>
    </source>
</evidence>
<dbReference type="AlphaFoldDB" id="A0A0D2NXB3"/>
<proteinExistence type="predicted"/>
<dbReference type="Proteomes" id="UP000054270">
    <property type="component" value="Unassembled WGS sequence"/>
</dbReference>
<feature type="compositionally biased region" description="Low complexity" evidence="1">
    <location>
        <begin position="226"/>
        <end position="239"/>
    </location>
</feature>